<dbReference type="InterPro" id="IPR000843">
    <property type="entry name" value="HTH_LacI"/>
</dbReference>
<dbReference type="InterPro" id="IPR028082">
    <property type="entry name" value="Peripla_BP_I"/>
</dbReference>
<dbReference type="SUPFAM" id="SSF53822">
    <property type="entry name" value="Periplasmic binding protein-like I"/>
    <property type="match status" value="1"/>
</dbReference>
<dbReference type="SMART" id="SM00354">
    <property type="entry name" value="HTH_LACI"/>
    <property type="match status" value="1"/>
</dbReference>
<evidence type="ECO:0000256" key="3">
    <source>
        <dbReference type="ARBA" id="ARBA00023163"/>
    </source>
</evidence>
<dbReference type="Pfam" id="PF13377">
    <property type="entry name" value="Peripla_BP_3"/>
    <property type="match status" value="1"/>
</dbReference>
<keyword evidence="2" id="KW-0238">DNA-binding</keyword>
<evidence type="ECO:0000313" key="6">
    <source>
        <dbReference type="Proteomes" id="UP000569914"/>
    </source>
</evidence>
<dbReference type="GO" id="GO:0003700">
    <property type="term" value="F:DNA-binding transcription factor activity"/>
    <property type="evidence" value="ECO:0007669"/>
    <property type="project" value="TreeGrafter"/>
</dbReference>
<dbReference type="PANTHER" id="PTHR30146">
    <property type="entry name" value="LACI-RELATED TRANSCRIPTIONAL REPRESSOR"/>
    <property type="match status" value="1"/>
</dbReference>
<dbReference type="InterPro" id="IPR046335">
    <property type="entry name" value="LacI/GalR-like_sensor"/>
</dbReference>
<dbReference type="CDD" id="cd01392">
    <property type="entry name" value="HTH_LacI"/>
    <property type="match status" value="1"/>
</dbReference>
<keyword evidence="1" id="KW-0805">Transcription regulation</keyword>
<dbReference type="Gene3D" id="1.10.260.40">
    <property type="entry name" value="lambda repressor-like DNA-binding domains"/>
    <property type="match status" value="1"/>
</dbReference>
<protein>
    <submittedName>
        <fullName evidence="5">LacI family transcriptional regulator</fullName>
    </submittedName>
</protein>
<dbReference type="PANTHER" id="PTHR30146:SF109">
    <property type="entry name" value="HTH-TYPE TRANSCRIPTIONAL REGULATOR GALS"/>
    <property type="match status" value="1"/>
</dbReference>
<dbReference type="AlphaFoldDB" id="A0A7Y9I728"/>
<dbReference type="EMBL" id="JACCBU010000001">
    <property type="protein sequence ID" value="NYE71333.1"/>
    <property type="molecule type" value="Genomic_DNA"/>
</dbReference>
<name>A0A7Y9I728_9ACTN</name>
<dbReference type="InterPro" id="IPR010982">
    <property type="entry name" value="Lambda_DNA-bd_dom_sf"/>
</dbReference>
<evidence type="ECO:0000259" key="4">
    <source>
        <dbReference type="PROSITE" id="PS50932"/>
    </source>
</evidence>
<gene>
    <name evidence="5" type="ORF">BKA15_002662</name>
</gene>
<organism evidence="5 6">
    <name type="scientific">Microlunatus parietis</name>
    <dbReference type="NCBI Taxonomy" id="682979"/>
    <lineage>
        <taxon>Bacteria</taxon>
        <taxon>Bacillati</taxon>
        <taxon>Actinomycetota</taxon>
        <taxon>Actinomycetes</taxon>
        <taxon>Propionibacteriales</taxon>
        <taxon>Propionibacteriaceae</taxon>
        <taxon>Microlunatus</taxon>
    </lineage>
</organism>
<dbReference type="SUPFAM" id="SSF47413">
    <property type="entry name" value="lambda repressor-like DNA-binding domains"/>
    <property type="match status" value="1"/>
</dbReference>
<dbReference type="Gene3D" id="3.40.50.2300">
    <property type="match status" value="2"/>
</dbReference>
<keyword evidence="6" id="KW-1185">Reference proteome</keyword>
<evidence type="ECO:0000256" key="2">
    <source>
        <dbReference type="ARBA" id="ARBA00023125"/>
    </source>
</evidence>
<proteinExistence type="predicted"/>
<dbReference type="PROSITE" id="PS50932">
    <property type="entry name" value="HTH_LACI_2"/>
    <property type="match status" value="1"/>
</dbReference>
<dbReference type="GO" id="GO:0000976">
    <property type="term" value="F:transcription cis-regulatory region binding"/>
    <property type="evidence" value="ECO:0007669"/>
    <property type="project" value="TreeGrafter"/>
</dbReference>
<dbReference type="Proteomes" id="UP000569914">
    <property type="component" value="Unassembled WGS sequence"/>
</dbReference>
<keyword evidence="3" id="KW-0804">Transcription</keyword>
<dbReference type="Pfam" id="PF00356">
    <property type="entry name" value="LacI"/>
    <property type="match status" value="1"/>
</dbReference>
<dbReference type="CDD" id="cd06267">
    <property type="entry name" value="PBP1_LacI_sugar_binding-like"/>
    <property type="match status" value="1"/>
</dbReference>
<feature type="domain" description="HTH lacI-type" evidence="4">
    <location>
        <begin position="9"/>
        <end position="63"/>
    </location>
</feature>
<evidence type="ECO:0000256" key="1">
    <source>
        <dbReference type="ARBA" id="ARBA00023015"/>
    </source>
</evidence>
<sequence>MAERGPEAATIYSVAQRAGVSIATVSRVLRGVDTASAKTRDKVLAAASELDYAPQNSARSLASKRHRAYAVLMSDTTGPYYSELLMGFEAVASTADESVIVVTSTPDLDVTAMLTNLRGRVDGVMIAPSAADEATQAKIINAMPTVLVGMDPLPGSDLVHSENTTRATELTRHLLVDHGRRNLLFVGEPDGAADVRARFAGFQAAHAEAGLRPKAPLLTHGANEAIGLAMVDKIYRRRAGVDALVCANDELALSIMYGLRLRGIGIPDELAVVGWDDVPTARYVEPGLTTVRQPVREMGARAAEVLRDRLAGAPVGEPHQLPTELIIRASCGCPPQNFLASDAP</sequence>
<reference evidence="5 6" key="1">
    <citation type="submission" date="2020-07" db="EMBL/GenBank/DDBJ databases">
        <title>Sequencing the genomes of 1000 actinobacteria strains.</title>
        <authorList>
            <person name="Klenk H.-P."/>
        </authorList>
    </citation>
    <scope>NUCLEOTIDE SEQUENCE [LARGE SCALE GENOMIC DNA]</scope>
    <source>
        <strain evidence="5 6">DSM 22083</strain>
    </source>
</reference>
<evidence type="ECO:0000313" key="5">
    <source>
        <dbReference type="EMBL" id="NYE71333.1"/>
    </source>
</evidence>
<accession>A0A7Y9I728</accession>
<dbReference type="RefSeq" id="WP_179751400.1">
    <property type="nucleotide sequence ID" value="NZ_JACCBU010000001.1"/>
</dbReference>
<comment type="caution">
    <text evidence="5">The sequence shown here is derived from an EMBL/GenBank/DDBJ whole genome shotgun (WGS) entry which is preliminary data.</text>
</comment>